<evidence type="ECO:0000313" key="2">
    <source>
        <dbReference type="EMBL" id="KAG4414288.1"/>
    </source>
</evidence>
<dbReference type="OrthoDB" id="3480425at2759"/>
<gene>
    <name evidence="2" type="ORF">IFR04_012584</name>
</gene>
<dbReference type="AlphaFoldDB" id="A0A8H7T8M9"/>
<proteinExistence type="predicted"/>
<keyword evidence="3" id="KW-1185">Reference proteome</keyword>
<organism evidence="2 3">
    <name type="scientific">Cadophora malorum</name>
    <dbReference type="NCBI Taxonomy" id="108018"/>
    <lineage>
        <taxon>Eukaryota</taxon>
        <taxon>Fungi</taxon>
        <taxon>Dikarya</taxon>
        <taxon>Ascomycota</taxon>
        <taxon>Pezizomycotina</taxon>
        <taxon>Leotiomycetes</taxon>
        <taxon>Helotiales</taxon>
        <taxon>Ploettnerulaceae</taxon>
        <taxon>Cadophora</taxon>
    </lineage>
</organism>
<dbReference type="Proteomes" id="UP000664132">
    <property type="component" value="Unassembled WGS sequence"/>
</dbReference>
<dbReference type="EMBL" id="JAFJYH010000272">
    <property type="protein sequence ID" value="KAG4414288.1"/>
    <property type="molecule type" value="Genomic_DNA"/>
</dbReference>
<name>A0A8H7T8M9_9HELO</name>
<evidence type="ECO:0000256" key="1">
    <source>
        <dbReference type="SAM" id="MobiDB-lite"/>
    </source>
</evidence>
<protein>
    <submittedName>
        <fullName evidence="2">Uncharacterized protein</fullName>
    </submittedName>
</protein>
<feature type="region of interest" description="Disordered" evidence="1">
    <location>
        <begin position="259"/>
        <end position="280"/>
    </location>
</feature>
<comment type="caution">
    <text evidence="2">The sequence shown here is derived from an EMBL/GenBank/DDBJ whole genome shotgun (WGS) entry which is preliminary data.</text>
</comment>
<reference evidence="2" key="1">
    <citation type="submission" date="2021-02" db="EMBL/GenBank/DDBJ databases">
        <title>Genome sequence Cadophora malorum strain M34.</title>
        <authorList>
            <person name="Stefanovic E."/>
            <person name="Vu D."/>
            <person name="Scully C."/>
            <person name="Dijksterhuis J."/>
            <person name="Roader J."/>
            <person name="Houbraken J."/>
        </authorList>
    </citation>
    <scope>NUCLEOTIDE SEQUENCE</scope>
    <source>
        <strain evidence="2">M34</strain>
    </source>
</reference>
<sequence>MDVALPTMPPEIWDQIGRYLSPISLLAAAESFGFNITEERAKHARLWSTIFRDDSWADLISENFNLHLILVGSTFGSLDSDADATMPQNLGLIVRYASDERPGNRTELWKYATHFYRSLREYQIQPGGIRFLQQDIILHCAGEIIGDPGEQNLRVPSPASFFRENDHSLTLSFTCWGGLGGYRCKVLGADHIAGGTGKAREASDVQDIVAVGLGPWLVAHLFVEQIAFTTIGRFHALYSFSCAWRHLPKYCKSSWARDEEFGDTSQGSGPGNAWTEDLNPGFPADSPELQGFQQSFVRSFLDHMPCGLARANSE</sequence>
<accession>A0A8H7T8M9</accession>
<evidence type="ECO:0000313" key="3">
    <source>
        <dbReference type="Proteomes" id="UP000664132"/>
    </source>
</evidence>